<protein>
    <submittedName>
        <fullName evidence="1">Uncharacterized protein</fullName>
    </submittedName>
</protein>
<gene>
    <name evidence="1" type="ORF">JKP88DRAFT_354141</name>
</gene>
<comment type="caution">
    <text evidence="1">The sequence shown here is derived from an EMBL/GenBank/DDBJ whole genome shotgun (WGS) entry which is preliminary data.</text>
</comment>
<dbReference type="AlphaFoldDB" id="A0A835Z355"/>
<dbReference type="EMBL" id="JAFCMP010000126">
    <property type="protein sequence ID" value="KAG5185578.1"/>
    <property type="molecule type" value="Genomic_DNA"/>
</dbReference>
<name>A0A835Z355_9STRA</name>
<proteinExistence type="predicted"/>
<evidence type="ECO:0000313" key="1">
    <source>
        <dbReference type="EMBL" id="KAG5185578.1"/>
    </source>
</evidence>
<dbReference type="OrthoDB" id="195614at2759"/>
<dbReference type="Proteomes" id="UP000664859">
    <property type="component" value="Unassembled WGS sequence"/>
</dbReference>
<organism evidence="1 2">
    <name type="scientific">Tribonema minus</name>
    <dbReference type="NCBI Taxonomy" id="303371"/>
    <lineage>
        <taxon>Eukaryota</taxon>
        <taxon>Sar</taxon>
        <taxon>Stramenopiles</taxon>
        <taxon>Ochrophyta</taxon>
        <taxon>PX clade</taxon>
        <taxon>Xanthophyceae</taxon>
        <taxon>Tribonematales</taxon>
        <taxon>Tribonemataceae</taxon>
        <taxon>Tribonema</taxon>
    </lineage>
</organism>
<sequence>MSSTTDRTSSEASAGSSLVVSKSFDRVLDSLSDQDRYNAVLQGLAGIAVSSSGKDRFVELLKLLDEMADRNIGCTTRSGGAVVDAAASTAEVAKVATAMSKLRRTGAAQKFSRELTRLAPLPLDERRRARALKDLVPTPSDDRGGDLMHAGAFLGVVGFDFAGDGLAPVLDFDATVPAILSLATAGAVALDIFQGGAERSRRVLAGLSRLFTRDVSRESRAEAGAFLAGYLTGLPCFAFKPNVLEALRMVEGMPELKEAFQSGGAGGAHRTLVWLLSAVAGEHLTHRQLIVSDPRQATTFLLLARERGLLPSCGDAAADAEDDEMAVRWAFNEARELLRDNEGMFEALRQRLETGGATVGECVSLIDRYRG</sequence>
<keyword evidence="2" id="KW-1185">Reference proteome</keyword>
<reference evidence="1" key="1">
    <citation type="submission" date="2021-02" db="EMBL/GenBank/DDBJ databases">
        <title>First Annotated Genome of the Yellow-green Alga Tribonema minus.</title>
        <authorList>
            <person name="Mahan K.M."/>
        </authorList>
    </citation>
    <scope>NUCLEOTIDE SEQUENCE</scope>
    <source>
        <strain evidence="1">UTEX B ZZ1240</strain>
    </source>
</reference>
<evidence type="ECO:0000313" key="2">
    <source>
        <dbReference type="Proteomes" id="UP000664859"/>
    </source>
</evidence>
<accession>A0A835Z355</accession>